<protein>
    <recommendedName>
        <fullName evidence="2">Uridine phosphorylase</fullName>
        <ecNumber evidence="1">2.4.2.3</ecNumber>
    </recommendedName>
</protein>
<evidence type="ECO:0000256" key="3">
    <source>
        <dbReference type="ARBA" id="ARBA00048447"/>
    </source>
</evidence>
<feature type="domain" description="Nucleoside phosphorylase" evidence="4">
    <location>
        <begin position="66"/>
        <end position="227"/>
    </location>
</feature>
<dbReference type="InterPro" id="IPR035994">
    <property type="entry name" value="Nucleoside_phosphorylase_sf"/>
</dbReference>
<sequence>MIGRPPLPLLDFDPGLPALIEPGEQISRREVPEACVVTFFGDAVDRMRSAGRAAVVAENRWEDGPHPLLRTELGGGEVSLLRCGVGAPMAAGLLEETIALGCRAFVVCGGAGALTADLPADHLLVVGSAVRDEGTSHHYVRPGRVLDTDEGARAVLEGVLRERGLAFRTGRVWTTDAPYRETPAKIALRREEGCLAVEMEAAALAAVAAFRGVPLAQVVYAGDDLSGPTWDARGWRTRTDLREGLLDVAAAAALRLAADR</sequence>
<reference evidence="5 6" key="1">
    <citation type="submission" date="2024-09" db="EMBL/GenBank/DDBJ databases">
        <authorList>
            <person name="Sun Q."/>
            <person name="Mori K."/>
        </authorList>
    </citation>
    <scope>NUCLEOTIDE SEQUENCE [LARGE SCALE GENOMIC DNA]</scope>
    <source>
        <strain evidence="5 6">TISTR 1856</strain>
    </source>
</reference>
<organism evidence="5 6">
    <name type="scientific">Kineococcus gynurae</name>
    <dbReference type="NCBI Taxonomy" id="452979"/>
    <lineage>
        <taxon>Bacteria</taxon>
        <taxon>Bacillati</taxon>
        <taxon>Actinomycetota</taxon>
        <taxon>Actinomycetes</taxon>
        <taxon>Kineosporiales</taxon>
        <taxon>Kineosporiaceae</taxon>
        <taxon>Kineococcus</taxon>
    </lineage>
</organism>
<comment type="catalytic activity">
    <reaction evidence="3">
        <text>uridine + phosphate = alpha-D-ribose 1-phosphate + uracil</text>
        <dbReference type="Rhea" id="RHEA:24388"/>
        <dbReference type="ChEBI" id="CHEBI:16704"/>
        <dbReference type="ChEBI" id="CHEBI:17568"/>
        <dbReference type="ChEBI" id="CHEBI:43474"/>
        <dbReference type="ChEBI" id="CHEBI:57720"/>
        <dbReference type="EC" id="2.4.2.3"/>
    </reaction>
</comment>
<dbReference type="SUPFAM" id="SSF53167">
    <property type="entry name" value="Purine and uridine phosphorylases"/>
    <property type="match status" value="1"/>
</dbReference>
<dbReference type="RefSeq" id="WP_380136426.1">
    <property type="nucleotide sequence ID" value="NZ_JBHLUI010000006.1"/>
</dbReference>
<dbReference type="EMBL" id="JBHMDM010000001">
    <property type="protein sequence ID" value="MFB9375367.1"/>
    <property type="molecule type" value="Genomic_DNA"/>
</dbReference>
<evidence type="ECO:0000256" key="2">
    <source>
        <dbReference type="ARBA" id="ARBA00021980"/>
    </source>
</evidence>
<gene>
    <name evidence="5" type="ORF">ACFFVI_00135</name>
</gene>
<evidence type="ECO:0000259" key="4">
    <source>
        <dbReference type="Pfam" id="PF01048"/>
    </source>
</evidence>
<dbReference type="CDD" id="cd09007">
    <property type="entry name" value="NP-I_spr0068"/>
    <property type="match status" value="1"/>
</dbReference>
<dbReference type="Pfam" id="PF01048">
    <property type="entry name" value="PNP_UDP_1"/>
    <property type="match status" value="1"/>
</dbReference>
<accession>A0ABV5LMS9</accession>
<evidence type="ECO:0000313" key="6">
    <source>
        <dbReference type="Proteomes" id="UP001589748"/>
    </source>
</evidence>
<dbReference type="Gene3D" id="3.40.50.1580">
    <property type="entry name" value="Nucleoside phosphorylase domain"/>
    <property type="match status" value="1"/>
</dbReference>
<dbReference type="PANTHER" id="PTHR43691">
    <property type="entry name" value="URIDINE PHOSPHORYLASE"/>
    <property type="match status" value="1"/>
</dbReference>
<proteinExistence type="predicted"/>
<evidence type="ECO:0000256" key="1">
    <source>
        <dbReference type="ARBA" id="ARBA00011888"/>
    </source>
</evidence>
<dbReference type="InterPro" id="IPR000845">
    <property type="entry name" value="Nucleoside_phosphorylase_d"/>
</dbReference>
<dbReference type="Proteomes" id="UP001589748">
    <property type="component" value="Unassembled WGS sequence"/>
</dbReference>
<dbReference type="EC" id="2.4.2.3" evidence="1"/>
<comment type="caution">
    <text evidence="5">The sequence shown here is derived from an EMBL/GenBank/DDBJ whole genome shotgun (WGS) entry which is preliminary data.</text>
</comment>
<name>A0ABV5LMS9_9ACTN</name>
<keyword evidence="6" id="KW-1185">Reference proteome</keyword>
<dbReference type="PANTHER" id="PTHR43691:SF11">
    <property type="entry name" value="FI09636P-RELATED"/>
    <property type="match status" value="1"/>
</dbReference>
<evidence type="ECO:0000313" key="5">
    <source>
        <dbReference type="EMBL" id="MFB9375367.1"/>
    </source>
</evidence>